<keyword evidence="1" id="KW-0560">Oxidoreductase</keyword>
<sequence length="284" mass="31422">MASGKTVCVTGASGFIASWVVKLLLERGYIVRGTVRNPEKSKHLLELPGAGERLKLVEAQLIDPAVKGTLNVLESCAKAKPRRIVLTSSVAAVSYTPKKEGASVVDESFFSDPDLCRKEQRWYVLSKTLAELAAWDYVKEHNLDMVTINPTMVIGPVLQSAMNTSTETVLEYLNGTTKTFANFCLGWVGVKDVAMAHILAYEKPEAEGRYICNERILHNGDVVALMKNLFPQYPIVAKDADDSPRVTPYNLSSEKVKKLGLNFQPLDDVLRETVVTLKDLKHLE</sequence>
<evidence type="ECO:0000256" key="1">
    <source>
        <dbReference type="ARBA" id="ARBA00023002"/>
    </source>
</evidence>
<gene>
    <name evidence="3" type="ORF">KC19_7G189600</name>
</gene>
<dbReference type="FunFam" id="3.40.50.720:FF:000085">
    <property type="entry name" value="Dihydroflavonol reductase"/>
    <property type="match status" value="1"/>
</dbReference>
<dbReference type="InterPro" id="IPR001509">
    <property type="entry name" value="Epimerase_deHydtase"/>
</dbReference>
<feature type="domain" description="NAD-dependent epimerase/dehydratase" evidence="2">
    <location>
        <begin position="60"/>
        <end position="207"/>
    </location>
</feature>
<dbReference type="Proteomes" id="UP000822688">
    <property type="component" value="Chromosome 7"/>
</dbReference>
<comment type="caution">
    <text evidence="3">The sequence shown here is derived from an EMBL/GenBank/DDBJ whole genome shotgun (WGS) entry which is preliminary data.</text>
</comment>
<dbReference type="Gene3D" id="3.40.50.720">
    <property type="entry name" value="NAD(P)-binding Rossmann-like Domain"/>
    <property type="match status" value="2"/>
</dbReference>
<evidence type="ECO:0000313" key="4">
    <source>
        <dbReference type="Proteomes" id="UP000822688"/>
    </source>
</evidence>
<dbReference type="InterPro" id="IPR036291">
    <property type="entry name" value="NAD(P)-bd_dom_sf"/>
</dbReference>
<protein>
    <recommendedName>
        <fullName evidence="2">NAD-dependent epimerase/dehydratase domain-containing protein</fullName>
    </recommendedName>
</protein>
<dbReference type="PANTHER" id="PTHR10366">
    <property type="entry name" value="NAD DEPENDENT EPIMERASE/DEHYDRATASE"/>
    <property type="match status" value="1"/>
</dbReference>
<evidence type="ECO:0000313" key="3">
    <source>
        <dbReference type="EMBL" id="KAG0568143.1"/>
    </source>
</evidence>
<dbReference type="CDD" id="cd08958">
    <property type="entry name" value="FR_SDR_e"/>
    <property type="match status" value="1"/>
</dbReference>
<dbReference type="AlphaFoldDB" id="A0A8T0H9P7"/>
<accession>A0A8T0H9P7</accession>
<evidence type="ECO:0000259" key="2">
    <source>
        <dbReference type="Pfam" id="PF01370"/>
    </source>
</evidence>
<organism evidence="3 4">
    <name type="scientific">Ceratodon purpureus</name>
    <name type="common">Fire moss</name>
    <name type="synonym">Dicranum purpureum</name>
    <dbReference type="NCBI Taxonomy" id="3225"/>
    <lineage>
        <taxon>Eukaryota</taxon>
        <taxon>Viridiplantae</taxon>
        <taxon>Streptophyta</taxon>
        <taxon>Embryophyta</taxon>
        <taxon>Bryophyta</taxon>
        <taxon>Bryophytina</taxon>
        <taxon>Bryopsida</taxon>
        <taxon>Dicranidae</taxon>
        <taxon>Pseudoditrichales</taxon>
        <taxon>Ditrichaceae</taxon>
        <taxon>Ceratodon</taxon>
    </lineage>
</organism>
<dbReference type="Pfam" id="PF01370">
    <property type="entry name" value="Epimerase"/>
    <property type="match status" value="1"/>
</dbReference>
<name>A0A8T0H9P7_CERPU</name>
<reference evidence="3" key="1">
    <citation type="submission" date="2020-06" db="EMBL/GenBank/DDBJ databases">
        <title>WGS assembly of Ceratodon purpureus strain R40.</title>
        <authorList>
            <person name="Carey S.B."/>
            <person name="Jenkins J."/>
            <person name="Shu S."/>
            <person name="Lovell J.T."/>
            <person name="Sreedasyam A."/>
            <person name="Maumus F."/>
            <person name="Tiley G.P."/>
            <person name="Fernandez-Pozo N."/>
            <person name="Barry K."/>
            <person name="Chen C."/>
            <person name="Wang M."/>
            <person name="Lipzen A."/>
            <person name="Daum C."/>
            <person name="Saski C.A."/>
            <person name="Payton A.C."/>
            <person name="Mcbreen J.C."/>
            <person name="Conrad R.E."/>
            <person name="Kollar L.M."/>
            <person name="Olsson S."/>
            <person name="Huttunen S."/>
            <person name="Landis J.B."/>
            <person name="Wickett N.J."/>
            <person name="Johnson M.G."/>
            <person name="Rensing S.A."/>
            <person name="Grimwood J."/>
            <person name="Schmutz J."/>
            <person name="Mcdaniel S.F."/>
        </authorList>
    </citation>
    <scope>NUCLEOTIDE SEQUENCE</scope>
    <source>
        <strain evidence="3">R40</strain>
    </source>
</reference>
<dbReference type="PANTHER" id="PTHR10366:SF852">
    <property type="entry name" value="CINNAMOYL-COA REDUCTASE CAD2"/>
    <property type="match status" value="1"/>
</dbReference>
<proteinExistence type="predicted"/>
<dbReference type="EMBL" id="CM026428">
    <property type="protein sequence ID" value="KAG0568143.1"/>
    <property type="molecule type" value="Genomic_DNA"/>
</dbReference>
<dbReference type="InterPro" id="IPR050425">
    <property type="entry name" value="NAD(P)_dehydrat-like"/>
</dbReference>
<dbReference type="GO" id="GO:0016616">
    <property type="term" value="F:oxidoreductase activity, acting on the CH-OH group of donors, NAD or NADP as acceptor"/>
    <property type="evidence" value="ECO:0007669"/>
    <property type="project" value="TreeGrafter"/>
</dbReference>
<keyword evidence="4" id="KW-1185">Reference proteome</keyword>
<dbReference type="SUPFAM" id="SSF51735">
    <property type="entry name" value="NAD(P)-binding Rossmann-fold domains"/>
    <property type="match status" value="1"/>
</dbReference>